<proteinExistence type="predicted"/>
<gene>
    <name evidence="3" type="ORF">DEO72_LG10g1925</name>
</gene>
<keyword evidence="2" id="KW-0812">Transmembrane</keyword>
<dbReference type="PANTHER" id="PTHR46773:SF3">
    <property type="entry name" value="OS08G0128000 PROTEIN"/>
    <property type="match status" value="1"/>
</dbReference>
<feature type="transmembrane region" description="Helical" evidence="2">
    <location>
        <begin position="248"/>
        <end position="267"/>
    </location>
</feature>
<reference evidence="3 4" key="1">
    <citation type="submission" date="2019-04" db="EMBL/GenBank/DDBJ databases">
        <title>An improved genome assembly and genetic linkage map for asparagus bean, Vigna unguiculata ssp. sesquipedialis.</title>
        <authorList>
            <person name="Xia Q."/>
            <person name="Zhang R."/>
            <person name="Dong Y."/>
        </authorList>
    </citation>
    <scope>NUCLEOTIDE SEQUENCE [LARGE SCALE GENOMIC DNA]</scope>
    <source>
        <tissue evidence="3">Leaf</tissue>
    </source>
</reference>
<feature type="region of interest" description="Disordered" evidence="1">
    <location>
        <begin position="300"/>
        <end position="327"/>
    </location>
</feature>
<keyword evidence="2" id="KW-1133">Transmembrane helix</keyword>
<sequence>MATPTRFHHPNNHPYPHSSSKIIIFFCLSAFLGLALFANVFRASLSAHYLSIATNWVDTNAPILLIPNATATPDIKDKDKDKNQDNGKGGKSGKRRGPDRFLSSTFADLPAPELYWEQMPSAPVPRLDGYSVQINNMFYVFGGYEHLDLVHSHVDVFDFTVNKWVDQIKMPDEMANSHLGVATDGRYVYIVTGQYGTQCRGPTTASFTLDTVTKKWKPLPPLPEPRMATPTRFHHPNNHPYPHSSSKIIIFFCLSAFLGLALFANVFRASLSAHYLSIATNWVDTNAPILLIPNATATPDIKDKDKDKNQDNGKGGKSGKRRGPDRFLSSTFADLPAPELYWEQMPSAPVPRLDGYSVQINNMFYVFGGYEHLDLVHSHVDVFDFTVNKWVDQIKMPDEMANSHLGVATDGRYVYIVTGQYGTQCRGPTTASFTLDTVTKKWKPLPPLPEPRYAPATQLWKGRLHVMGGSKENRHTPGLEHWSLAVKDGEALEQQWREEVPVPRGGPHRACVAVGDRLFVIGGQEGDFMAKPGSPIFKCSRRVEVVYGDVYMLEADMKWKILPAMPKANSHIECAWVLVNNSIVITGGTTEKHPVTKRMMLVGEVFRFDLNTMTWSVIGKLPYRIKTTLAGFWDGWLYFTSGQRDRGPDNPQPKKVVGEMWRTKLHLS</sequence>
<dbReference type="SUPFAM" id="SSF50965">
    <property type="entry name" value="Galactose oxidase, central domain"/>
    <property type="match status" value="1"/>
</dbReference>
<dbReference type="InterPro" id="IPR006652">
    <property type="entry name" value="Kelch_1"/>
</dbReference>
<dbReference type="AlphaFoldDB" id="A0A4D6ND67"/>
<dbReference type="InterPro" id="IPR011043">
    <property type="entry name" value="Gal_Oxase/kelch_b-propeller"/>
</dbReference>
<protein>
    <submittedName>
        <fullName evidence="3">Kelch-like protein 38</fullName>
    </submittedName>
</protein>
<dbReference type="Pfam" id="PF24681">
    <property type="entry name" value="Kelch_KLHDC2_KLHL20_DRC7"/>
    <property type="match status" value="1"/>
</dbReference>
<evidence type="ECO:0000313" key="4">
    <source>
        <dbReference type="Proteomes" id="UP000501690"/>
    </source>
</evidence>
<evidence type="ECO:0000313" key="3">
    <source>
        <dbReference type="EMBL" id="QCE10694.1"/>
    </source>
</evidence>
<name>A0A4D6ND67_VIGUN</name>
<dbReference type="InterPro" id="IPR015915">
    <property type="entry name" value="Kelch-typ_b-propeller"/>
</dbReference>
<dbReference type="PANTHER" id="PTHR46773">
    <property type="match status" value="1"/>
</dbReference>
<keyword evidence="4" id="KW-1185">Reference proteome</keyword>
<dbReference type="InterPro" id="IPR053256">
    <property type="entry name" value="Kelch_repeat-containing"/>
</dbReference>
<dbReference type="EMBL" id="CP039354">
    <property type="protein sequence ID" value="QCE10694.1"/>
    <property type="molecule type" value="Genomic_DNA"/>
</dbReference>
<dbReference type="SUPFAM" id="SSF117281">
    <property type="entry name" value="Kelch motif"/>
    <property type="match status" value="1"/>
</dbReference>
<evidence type="ECO:0000256" key="1">
    <source>
        <dbReference type="SAM" id="MobiDB-lite"/>
    </source>
</evidence>
<dbReference type="Proteomes" id="UP000501690">
    <property type="component" value="Linkage Group LG10"/>
</dbReference>
<accession>A0A4D6ND67</accession>
<dbReference type="Gene3D" id="2.120.10.80">
    <property type="entry name" value="Kelch-type beta propeller"/>
    <property type="match status" value="3"/>
</dbReference>
<feature type="compositionally biased region" description="Basic and acidic residues" evidence="1">
    <location>
        <begin position="74"/>
        <end position="85"/>
    </location>
</feature>
<feature type="transmembrane region" description="Helical" evidence="2">
    <location>
        <begin position="22"/>
        <end position="41"/>
    </location>
</feature>
<feature type="compositionally biased region" description="Basic and acidic residues" evidence="1">
    <location>
        <begin position="300"/>
        <end position="311"/>
    </location>
</feature>
<organism evidence="3 4">
    <name type="scientific">Vigna unguiculata</name>
    <name type="common">Cowpea</name>
    <dbReference type="NCBI Taxonomy" id="3917"/>
    <lineage>
        <taxon>Eukaryota</taxon>
        <taxon>Viridiplantae</taxon>
        <taxon>Streptophyta</taxon>
        <taxon>Embryophyta</taxon>
        <taxon>Tracheophyta</taxon>
        <taxon>Spermatophyta</taxon>
        <taxon>Magnoliopsida</taxon>
        <taxon>eudicotyledons</taxon>
        <taxon>Gunneridae</taxon>
        <taxon>Pentapetalae</taxon>
        <taxon>rosids</taxon>
        <taxon>fabids</taxon>
        <taxon>Fabales</taxon>
        <taxon>Fabaceae</taxon>
        <taxon>Papilionoideae</taxon>
        <taxon>50 kb inversion clade</taxon>
        <taxon>NPAAA clade</taxon>
        <taxon>indigoferoid/millettioid clade</taxon>
        <taxon>Phaseoleae</taxon>
        <taxon>Vigna</taxon>
    </lineage>
</organism>
<dbReference type="SMART" id="SM00612">
    <property type="entry name" value="Kelch"/>
    <property type="match status" value="5"/>
</dbReference>
<evidence type="ECO:0000256" key="2">
    <source>
        <dbReference type="SAM" id="Phobius"/>
    </source>
</evidence>
<keyword evidence="2" id="KW-0472">Membrane</keyword>
<feature type="region of interest" description="Disordered" evidence="1">
    <location>
        <begin position="74"/>
        <end position="101"/>
    </location>
</feature>